<accession>A0ABW7YJH2</accession>
<proteinExistence type="predicted"/>
<evidence type="ECO:0000313" key="2">
    <source>
        <dbReference type="Proteomes" id="UP001612741"/>
    </source>
</evidence>
<protein>
    <submittedName>
        <fullName evidence="1">Uncharacterized protein</fullName>
    </submittedName>
</protein>
<reference evidence="1 2" key="1">
    <citation type="submission" date="2024-10" db="EMBL/GenBank/DDBJ databases">
        <title>The Natural Products Discovery Center: Release of the First 8490 Sequenced Strains for Exploring Actinobacteria Biosynthetic Diversity.</title>
        <authorList>
            <person name="Kalkreuter E."/>
            <person name="Kautsar S.A."/>
            <person name="Yang D."/>
            <person name="Bader C.D."/>
            <person name="Teijaro C.N."/>
            <person name="Fluegel L."/>
            <person name="Davis C.M."/>
            <person name="Simpson J.R."/>
            <person name="Lauterbach L."/>
            <person name="Steele A.D."/>
            <person name="Gui C."/>
            <person name="Meng S."/>
            <person name="Li G."/>
            <person name="Viehrig K."/>
            <person name="Ye F."/>
            <person name="Su P."/>
            <person name="Kiefer A.F."/>
            <person name="Nichols A."/>
            <person name="Cepeda A.J."/>
            <person name="Yan W."/>
            <person name="Fan B."/>
            <person name="Jiang Y."/>
            <person name="Adhikari A."/>
            <person name="Zheng C.-J."/>
            <person name="Schuster L."/>
            <person name="Cowan T.M."/>
            <person name="Smanski M.J."/>
            <person name="Chevrette M.G."/>
            <person name="De Carvalho L.P.S."/>
            <person name="Shen B."/>
        </authorList>
    </citation>
    <scope>NUCLEOTIDE SEQUENCE [LARGE SCALE GENOMIC DNA]</scope>
    <source>
        <strain evidence="1 2">NPDC050545</strain>
    </source>
</reference>
<sequence>MQEIKDFLGRPIEPRDYVVQRNMEDSGRGAIRAHCKKIGRVEGLGKVRARVRFMVWPEKTYTVVGEYLVIVRWVDGKWTPHFDESAPRVERELTIHDHYSGPELTVLYDPDKAKQEQAVKLEPTGQKVLAVRMQDNKAKAKTIKEYLVALLALLWEEGDEFNAKRPFNDLAWEFDLFEALVHANLISGVIEDGNFMDEFDREAGEELIRLAIKALGES</sequence>
<comment type="caution">
    <text evidence="1">The sequence shown here is derived from an EMBL/GenBank/DDBJ whole genome shotgun (WGS) entry which is preliminary data.</text>
</comment>
<evidence type="ECO:0000313" key="1">
    <source>
        <dbReference type="EMBL" id="MFI6495988.1"/>
    </source>
</evidence>
<dbReference type="EMBL" id="JBITGY010000001">
    <property type="protein sequence ID" value="MFI6495988.1"/>
    <property type="molecule type" value="Genomic_DNA"/>
</dbReference>
<dbReference type="RefSeq" id="WP_397077833.1">
    <property type="nucleotide sequence ID" value="NZ_JBITGY010000001.1"/>
</dbReference>
<gene>
    <name evidence="1" type="ORF">ACIBG2_01305</name>
</gene>
<keyword evidence="2" id="KW-1185">Reference proteome</keyword>
<organism evidence="1 2">
    <name type="scientific">Nonomuraea typhae</name>
    <dbReference type="NCBI Taxonomy" id="2603600"/>
    <lineage>
        <taxon>Bacteria</taxon>
        <taxon>Bacillati</taxon>
        <taxon>Actinomycetota</taxon>
        <taxon>Actinomycetes</taxon>
        <taxon>Streptosporangiales</taxon>
        <taxon>Streptosporangiaceae</taxon>
        <taxon>Nonomuraea</taxon>
    </lineage>
</organism>
<dbReference type="Proteomes" id="UP001612741">
    <property type="component" value="Unassembled WGS sequence"/>
</dbReference>
<name>A0ABW7YJH2_9ACTN</name>